<evidence type="ECO:0000313" key="2">
    <source>
        <dbReference type="Ensembl" id="ENSOMEP00000022683.1"/>
    </source>
</evidence>
<reference evidence="2" key="2">
    <citation type="submission" date="2025-09" db="UniProtKB">
        <authorList>
            <consortium name="Ensembl"/>
        </authorList>
    </citation>
    <scope>IDENTIFICATION</scope>
</reference>
<accession>A0A3B3CY14</accession>
<dbReference type="GeneTree" id="ENSGT01030000235133"/>
<dbReference type="PaxDb" id="30732-ENSOMEP00000022683"/>
<evidence type="ECO:0000256" key="1">
    <source>
        <dbReference type="SAM" id="MobiDB-lite"/>
    </source>
</evidence>
<feature type="region of interest" description="Disordered" evidence="1">
    <location>
        <begin position="58"/>
        <end position="84"/>
    </location>
</feature>
<organism evidence="2 3">
    <name type="scientific">Oryzias melastigma</name>
    <name type="common">Marine medaka</name>
    <dbReference type="NCBI Taxonomy" id="30732"/>
    <lineage>
        <taxon>Eukaryota</taxon>
        <taxon>Metazoa</taxon>
        <taxon>Chordata</taxon>
        <taxon>Craniata</taxon>
        <taxon>Vertebrata</taxon>
        <taxon>Euteleostomi</taxon>
        <taxon>Actinopterygii</taxon>
        <taxon>Neopterygii</taxon>
        <taxon>Teleostei</taxon>
        <taxon>Neoteleostei</taxon>
        <taxon>Acanthomorphata</taxon>
        <taxon>Ovalentaria</taxon>
        <taxon>Atherinomorphae</taxon>
        <taxon>Beloniformes</taxon>
        <taxon>Adrianichthyidae</taxon>
        <taxon>Oryziinae</taxon>
        <taxon>Oryzias</taxon>
    </lineage>
</organism>
<feature type="region of interest" description="Disordered" evidence="1">
    <location>
        <begin position="1"/>
        <end position="23"/>
    </location>
</feature>
<name>A0A3B3CY14_ORYME</name>
<reference evidence="2" key="1">
    <citation type="submission" date="2025-08" db="UniProtKB">
        <authorList>
            <consortium name="Ensembl"/>
        </authorList>
    </citation>
    <scope>IDENTIFICATION</scope>
</reference>
<protein>
    <submittedName>
        <fullName evidence="2">Uncharacterized protein</fullName>
    </submittedName>
</protein>
<dbReference type="STRING" id="30732.ENSOMEP00000022683"/>
<dbReference type="AlphaFoldDB" id="A0A3B3CY14"/>
<proteinExistence type="predicted"/>
<dbReference type="Proteomes" id="UP000261560">
    <property type="component" value="Unplaced"/>
</dbReference>
<evidence type="ECO:0000313" key="3">
    <source>
        <dbReference type="Proteomes" id="UP000261560"/>
    </source>
</evidence>
<sequence length="112" mass="12162">MNVAHVDQRGGGHEDYLKDPVPDEGDGECLVVADGLAARLLCVADELALLVVPDVFGRDTQNQHPENEEDGEPDLPHYGGMNVDLLQDTSQKVPVPHLLTLSPHPENIPVQK</sequence>
<keyword evidence="3" id="KW-1185">Reference proteome</keyword>
<feature type="compositionally biased region" description="Basic and acidic residues" evidence="1">
    <location>
        <begin position="1"/>
        <end position="21"/>
    </location>
</feature>
<dbReference type="Ensembl" id="ENSOMET00000014127.1">
    <property type="protein sequence ID" value="ENSOMEP00000022683.1"/>
    <property type="gene ID" value="ENSOMEG00000002357.1"/>
</dbReference>
<dbReference type="OMA" id="QHPENEE"/>